<protein>
    <submittedName>
        <fullName evidence="1">Uncharacterized protein</fullName>
    </submittedName>
</protein>
<name>A0A0G0JUX6_9BACT</name>
<organism evidence="1 2">
    <name type="scientific">Candidatus Shapirobacteria bacterium GW2011_GWE2_38_30</name>
    <dbReference type="NCBI Taxonomy" id="1618490"/>
    <lineage>
        <taxon>Bacteria</taxon>
        <taxon>Candidatus Shapironibacteriota</taxon>
    </lineage>
</organism>
<proteinExistence type="predicted"/>
<sequence>MADKLASPLLGEVQELGAIKEQYRLLTMKQSTVNWGEEDRLKLLELKKILGIDQPLSEKTKEALHRQGLADTVSVKGGSFNPGLNKEEIDEILNANAGNKS</sequence>
<gene>
    <name evidence="1" type="ORF">US90_C0006G0010</name>
</gene>
<dbReference type="AlphaFoldDB" id="A0A0G0JUX6"/>
<comment type="caution">
    <text evidence="1">The sequence shown here is derived from an EMBL/GenBank/DDBJ whole genome shotgun (WGS) entry which is preliminary data.</text>
</comment>
<dbReference type="Proteomes" id="UP000034406">
    <property type="component" value="Unassembled WGS sequence"/>
</dbReference>
<evidence type="ECO:0000313" key="1">
    <source>
        <dbReference type="EMBL" id="KKQ70457.1"/>
    </source>
</evidence>
<accession>A0A0G0JUX6</accession>
<reference evidence="1 2" key="1">
    <citation type="journal article" date="2015" name="Nature">
        <title>rRNA introns, odd ribosomes, and small enigmatic genomes across a large radiation of phyla.</title>
        <authorList>
            <person name="Brown C.T."/>
            <person name="Hug L.A."/>
            <person name="Thomas B.C."/>
            <person name="Sharon I."/>
            <person name="Castelle C.J."/>
            <person name="Singh A."/>
            <person name="Wilkins M.J."/>
            <person name="Williams K.H."/>
            <person name="Banfield J.F."/>
        </authorList>
    </citation>
    <scope>NUCLEOTIDE SEQUENCE [LARGE SCALE GENOMIC DNA]</scope>
</reference>
<evidence type="ECO:0000313" key="2">
    <source>
        <dbReference type="Proteomes" id="UP000034406"/>
    </source>
</evidence>
<dbReference type="EMBL" id="LBUT01000006">
    <property type="protein sequence ID" value="KKQ70457.1"/>
    <property type="molecule type" value="Genomic_DNA"/>
</dbReference>